<accession>A0ABR1I0D4</accession>
<proteinExistence type="predicted"/>
<feature type="region of interest" description="Disordered" evidence="1">
    <location>
        <begin position="1"/>
        <end position="36"/>
    </location>
</feature>
<dbReference type="EMBL" id="JAZAVK010000066">
    <property type="protein sequence ID" value="KAK7426427.1"/>
    <property type="molecule type" value="Genomic_DNA"/>
</dbReference>
<evidence type="ECO:0000256" key="1">
    <source>
        <dbReference type="SAM" id="MobiDB-lite"/>
    </source>
</evidence>
<feature type="compositionally biased region" description="Polar residues" evidence="1">
    <location>
        <begin position="25"/>
        <end position="35"/>
    </location>
</feature>
<sequence>MSHSPPVEAAEADVPVESERRQPSEGENTESQWLTVKSVKLADESKKDSELPHIEYLANQDPRAIMQQTLISYGGQYCARHYDAPERGLLMDVEVVDTRELIFRCAMSNILVGDLTNKAVELQANRLLHELMARQTSPSVRGFTPYT</sequence>
<organism evidence="2 3">
    <name type="scientific">Neonectria magnoliae</name>
    <dbReference type="NCBI Taxonomy" id="2732573"/>
    <lineage>
        <taxon>Eukaryota</taxon>
        <taxon>Fungi</taxon>
        <taxon>Dikarya</taxon>
        <taxon>Ascomycota</taxon>
        <taxon>Pezizomycotina</taxon>
        <taxon>Sordariomycetes</taxon>
        <taxon>Hypocreomycetidae</taxon>
        <taxon>Hypocreales</taxon>
        <taxon>Nectriaceae</taxon>
        <taxon>Neonectria</taxon>
    </lineage>
</organism>
<evidence type="ECO:0000313" key="3">
    <source>
        <dbReference type="Proteomes" id="UP001498421"/>
    </source>
</evidence>
<keyword evidence="3" id="KW-1185">Reference proteome</keyword>
<comment type="caution">
    <text evidence="2">The sequence shown here is derived from an EMBL/GenBank/DDBJ whole genome shotgun (WGS) entry which is preliminary data.</text>
</comment>
<evidence type="ECO:0000313" key="2">
    <source>
        <dbReference type="EMBL" id="KAK7426427.1"/>
    </source>
</evidence>
<reference evidence="2 3" key="1">
    <citation type="journal article" date="2025" name="Microbiol. Resour. Announc.">
        <title>Draft genome sequences for Neonectria magnoliae and Neonectria punicea, canker pathogens of Liriodendron tulipifera and Acer saccharum in West Virginia.</title>
        <authorList>
            <person name="Petronek H.M."/>
            <person name="Kasson M.T."/>
            <person name="Metheny A.M."/>
            <person name="Stauder C.M."/>
            <person name="Lovett B."/>
            <person name="Lynch S.C."/>
            <person name="Garnas J.R."/>
            <person name="Kasson L.R."/>
            <person name="Stajich J.E."/>
        </authorList>
    </citation>
    <scope>NUCLEOTIDE SEQUENCE [LARGE SCALE GENOMIC DNA]</scope>
    <source>
        <strain evidence="2 3">NRRL 64651</strain>
    </source>
</reference>
<gene>
    <name evidence="2" type="ORF">QQZ08_007022</name>
</gene>
<name>A0ABR1I0D4_9HYPO</name>
<dbReference type="Proteomes" id="UP001498421">
    <property type="component" value="Unassembled WGS sequence"/>
</dbReference>
<protein>
    <submittedName>
        <fullName evidence="2">Uncharacterized protein</fullName>
    </submittedName>
</protein>